<dbReference type="STRING" id="1055723.SAMN05216293_2774"/>
<dbReference type="OrthoDB" id="9803224at2"/>
<keyword evidence="5" id="KW-0501">Molybdenum cofactor biosynthesis</keyword>
<keyword evidence="15" id="KW-1185">Reference proteome</keyword>
<protein>
    <recommendedName>
        <fullName evidence="4">Molybdopterin synthase catalytic subunit</fullName>
        <ecNumber evidence="3">2.8.1.12</ecNumber>
    </recommendedName>
    <alternativeName>
        <fullName evidence="9">MPT synthase subunit 2</fullName>
    </alternativeName>
    <alternativeName>
        <fullName evidence="7">Molybdenum cofactor biosynthesis protein E</fullName>
    </alternativeName>
    <alternativeName>
        <fullName evidence="8">Molybdopterin-converting factor large subunit</fullName>
    </alternativeName>
    <alternativeName>
        <fullName evidence="10">Molybdopterin-converting factor subunit 2</fullName>
    </alternativeName>
</protein>
<dbReference type="GO" id="GO:0006777">
    <property type="term" value="P:Mo-molybdopterin cofactor biosynthetic process"/>
    <property type="evidence" value="ECO:0007669"/>
    <property type="project" value="UniProtKB-KW"/>
</dbReference>
<name>A0A1M6Y886_9FLAO</name>
<evidence type="ECO:0000256" key="5">
    <source>
        <dbReference type="ARBA" id="ARBA00023150"/>
    </source>
</evidence>
<evidence type="ECO:0000313" key="14">
    <source>
        <dbReference type="Proteomes" id="UP000184031"/>
    </source>
</evidence>
<evidence type="ECO:0000313" key="13">
    <source>
        <dbReference type="EMBL" id="SHL14494.1"/>
    </source>
</evidence>
<dbReference type="EC" id="2.8.1.12" evidence="3"/>
<reference evidence="13 14" key="1">
    <citation type="submission" date="2016-11" db="EMBL/GenBank/DDBJ databases">
        <authorList>
            <person name="Varghese N."/>
            <person name="Submissions S."/>
        </authorList>
    </citation>
    <scope>NUCLEOTIDE SEQUENCE [LARGE SCALE GENOMIC DNA]</scope>
    <source>
        <strain evidence="13 14">CGMCC 1.12174</strain>
        <strain evidence="12 15">DSM 26351</strain>
    </source>
</reference>
<comment type="pathway">
    <text evidence="1">Cofactor biosynthesis; molybdopterin biosynthesis.</text>
</comment>
<dbReference type="EMBL" id="FRAT01000007">
    <property type="protein sequence ID" value="SHL14494.1"/>
    <property type="molecule type" value="Genomic_DNA"/>
</dbReference>
<comment type="caution">
    <text evidence="13">The sequence shown here is derived from an EMBL/GenBank/DDBJ whole genome shotgun (WGS) entry which is preliminary data.</text>
</comment>
<evidence type="ECO:0000256" key="11">
    <source>
        <dbReference type="ARBA" id="ARBA00049878"/>
    </source>
</evidence>
<dbReference type="Proteomes" id="UP000198940">
    <property type="component" value="Unassembled WGS sequence"/>
</dbReference>
<evidence type="ECO:0000256" key="7">
    <source>
        <dbReference type="ARBA" id="ARBA00029745"/>
    </source>
</evidence>
<evidence type="ECO:0000313" key="15">
    <source>
        <dbReference type="Proteomes" id="UP000198940"/>
    </source>
</evidence>
<accession>A0A1M6Y886</accession>
<dbReference type="InterPro" id="IPR036563">
    <property type="entry name" value="MoaE_sf"/>
</dbReference>
<evidence type="ECO:0000313" key="12">
    <source>
        <dbReference type="EMBL" id="SFC06488.1"/>
    </source>
</evidence>
<dbReference type="InterPro" id="IPR003448">
    <property type="entry name" value="Mopterin_biosynth_MoaE"/>
</dbReference>
<dbReference type="PANTHER" id="PTHR23404">
    <property type="entry name" value="MOLYBDOPTERIN SYNTHASE RELATED"/>
    <property type="match status" value="1"/>
</dbReference>
<sequence length="142" mass="16048">MKSVFVQGAINPNFIADSIAKHRSKTQIGAHDIFLGQVRADVIEGKTVSAIEYTAYEAMADQKFHEIRETTFARFDITCMHIYHSLGKVAVGEICLFVFVSSPHRRTAFEALEFVVEEIKAQVPVFGKELFGDDSYQWKTNN</sequence>
<evidence type="ECO:0000256" key="6">
    <source>
        <dbReference type="ARBA" id="ARBA00026066"/>
    </source>
</evidence>
<evidence type="ECO:0000256" key="10">
    <source>
        <dbReference type="ARBA" id="ARBA00032474"/>
    </source>
</evidence>
<comment type="similarity">
    <text evidence="2">Belongs to the MoaE family.</text>
</comment>
<gene>
    <name evidence="12" type="ORF">SAMN04487891_105172</name>
    <name evidence="13" type="ORF">SAMN05216293_2774</name>
</gene>
<proteinExistence type="inferred from homology"/>
<dbReference type="GO" id="GO:0030366">
    <property type="term" value="F:molybdopterin synthase activity"/>
    <property type="evidence" value="ECO:0007669"/>
    <property type="project" value="UniProtKB-EC"/>
</dbReference>
<evidence type="ECO:0000256" key="8">
    <source>
        <dbReference type="ARBA" id="ARBA00030407"/>
    </source>
</evidence>
<comment type="catalytic activity">
    <reaction evidence="11">
        <text>2 [molybdopterin-synthase sulfur-carrier protein]-C-terminal-Gly-aminoethanethioate + cyclic pyranopterin phosphate + H2O = molybdopterin + 2 [molybdopterin-synthase sulfur-carrier protein]-C-terminal Gly-Gly + 2 H(+)</text>
        <dbReference type="Rhea" id="RHEA:26333"/>
        <dbReference type="Rhea" id="RHEA-COMP:12202"/>
        <dbReference type="Rhea" id="RHEA-COMP:19907"/>
        <dbReference type="ChEBI" id="CHEBI:15377"/>
        <dbReference type="ChEBI" id="CHEBI:15378"/>
        <dbReference type="ChEBI" id="CHEBI:58698"/>
        <dbReference type="ChEBI" id="CHEBI:59648"/>
        <dbReference type="ChEBI" id="CHEBI:90778"/>
        <dbReference type="ChEBI" id="CHEBI:232372"/>
        <dbReference type="EC" id="2.8.1.12"/>
    </reaction>
</comment>
<evidence type="ECO:0000256" key="9">
    <source>
        <dbReference type="ARBA" id="ARBA00030781"/>
    </source>
</evidence>
<dbReference type="CDD" id="cd00756">
    <property type="entry name" value="MoaE"/>
    <property type="match status" value="1"/>
</dbReference>
<dbReference type="Pfam" id="PF02391">
    <property type="entry name" value="MoaE"/>
    <property type="match status" value="1"/>
</dbReference>
<dbReference type="EMBL" id="FOKU01000005">
    <property type="protein sequence ID" value="SFC06488.1"/>
    <property type="molecule type" value="Genomic_DNA"/>
</dbReference>
<organism evidence="13 14">
    <name type="scientific">Flagellimonas taeanensis</name>
    <dbReference type="NCBI Taxonomy" id="1005926"/>
    <lineage>
        <taxon>Bacteria</taxon>
        <taxon>Pseudomonadati</taxon>
        <taxon>Bacteroidota</taxon>
        <taxon>Flavobacteriia</taxon>
        <taxon>Flavobacteriales</taxon>
        <taxon>Flavobacteriaceae</taxon>
        <taxon>Flagellimonas</taxon>
    </lineage>
</organism>
<dbReference type="Gene3D" id="3.90.1170.40">
    <property type="entry name" value="Molybdopterin biosynthesis MoaE subunit"/>
    <property type="match status" value="1"/>
</dbReference>
<dbReference type="Proteomes" id="UP000184031">
    <property type="component" value="Unassembled WGS sequence"/>
</dbReference>
<evidence type="ECO:0000256" key="2">
    <source>
        <dbReference type="ARBA" id="ARBA00005426"/>
    </source>
</evidence>
<dbReference type="SUPFAM" id="SSF54690">
    <property type="entry name" value="Molybdopterin synthase subunit MoaE"/>
    <property type="match status" value="1"/>
</dbReference>
<evidence type="ECO:0000256" key="3">
    <source>
        <dbReference type="ARBA" id="ARBA00011950"/>
    </source>
</evidence>
<dbReference type="AlphaFoldDB" id="A0A1M6Y886"/>
<evidence type="ECO:0000256" key="4">
    <source>
        <dbReference type="ARBA" id="ARBA00013858"/>
    </source>
</evidence>
<comment type="subunit">
    <text evidence="6">Heterotetramer of 2 MoaD subunits and 2 MoaE subunits. Also stable as homodimer. The enzyme changes between these two forms during catalysis.</text>
</comment>
<dbReference type="RefSeq" id="WP_072880854.1">
    <property type="nucleotide sequence ID" value="NZ_FOKU01000005.1"/>
</dbReference>
<evidence type="ECO:0000256" key="1">
    <source>
        <dbReference type="ARBA" id="ARBA00005046"/>
    </source>
</evidence>